<dbReference type="PANTHER" id="PTHR10825">
    <property type="entry name" value="RING FINGER DOMAIN-CONTAINING, POLYCOMB GROUP COMPONENT"/>
    <property type="match status" value="1"/>
</dbReference>
<evidence type="ECO:0000256" key="2">
    <source>
        <dbReference type="ARBA" id="ARBA00022723"/>
    </source>
</evidence>
<feature type="region of interest" description="Disordered" evidence="7">
    <location>
        <begin position="416"/>
        <end position="437"/>
    </location>
</feature>
<dbReference type="InterPro" id="IPR032443">
    <property type="entry name" value="RAWUL"/>
</dbReference>
<keyword evidence="2" id="KW-0479">Metal-binding</keyword>
<accession>A0AA88LLH7</accession>
<dbReference type="SUPFAM" id="SSF57850">
    <property type="entry name" value="RING/U-box"/>
    <property type="match status" value="1"/>
</dbReference>
<feature type="compositionally biased region" description="Low complexity" evidence="7">
    <location>
        <begin position="663"/>
        <end position="677"/>
    </location>
</feature>
<dbReference type="Gene3D" id="3.10.20.90">
    <property type="entry name" value="Phosphatidylinositol 3-kinase Catalytic Subunit, Chain A, domain 1"/>
    <property type="match status" value="1"/>
</dbReference>
<dbReference type="Pfam" id="PF13923">
    <property type="entry name" value="zf-C3HC4_2"/>
    <property type="match status" value="1"/>
</dbReference>
<dbReference type="Gene3D" id="3.30.40.10">
    <property type="entry name" value="Zinc/RING finger domain, C3HC4 (zinc finger)"/>
    <property type="match status" value="1"/>
</dbReference>
<evidence type="ECO:0000256" key="3">
    <source>
        <dbReference type="ARBA" id="ARBA00022771"/>
    </source>
</evidence>
<comment type="subcellular location">
    <subcellularLocation>
        <location evidence="1">Nucleus</location>
    </subcellularLocation>
</comment>
<keyword evidence="10" id="KW-1185">Reference proteome</keyword>
<dbReference type="SMART" id="SM00184">
    <property type="entry name" value="RING"/>
    <property type="match status" value="1"/>
</dbReference>
<feature type="compositionally biased region" description="Basic and acidic residues" evidence="7">
    <location>
        <begin position="257"/>
        <end position="275"/>
    </location>
</feature>
<gene>
    <name evidence="9" type="ORF">QYM36_008436</name>
</gene>
<name>A0AA88LLH7_ARTSF</name>
<dbReference type="FunFam" id="3.30.40.10:FF:000033">
    <property type="entry name" value="Polycomb group RING finger protein 3"/>
    <property type="match status" value="1"/>
</dbReference>
<evidence type="ECO:0000256" key="7">
    <source>
        <dbReference type="SAM" id="MobiDB-lite"/>
    </source>
</evidence>
<dbReference type="InterPro" id="IPR017907">
    <property type="entry name" value="Znf_RING_CS"/>
</dbReference>
<feature type="compositionally biased region" description="Polar residues" evidence="7">
    <location>
        <begin position="692"/>
        <end position="714"/>
    </location>
</feature>
<dbReference type="GO" id="GO:0000122">
    <property type="term" value="P:negative regulation of transcription by RNA polymerase II"/>
    <property type="evidence" value="ECO:0007669"/>
    <property type="project" value="TreeGrafter"/>
</dbReference>
<feature type="compositionally biased region" description="Basic and acidic residues" evidence="7">
    <location>
        <begin position="527"/>
        <end position="545"/>
    </location>
</feature>
<dbReference type="EMBL" id="JAVRJZ010000001">
    <property type="protein sequence ID" value="KAK2727961.1"/>
    <property type="molecule type" value="Genomic_DNA"/>
</dbReference>
<dbReference type="GO" id="GO:1990841">
    <property type="term" value="F:promoter-specific chromatin binding"/>
    <property type="evidence" value="ECO:0007669"/>
    <property type="project" value="TreeGrafter"/>
</dbReference>
<evidence type="ECO:0000313" key="10">
    <source>
        <dbReference type="Proteomes" id="UP001187531"/>
    </source>
</evidence>
<dbReference type="Proteomes" id="UP001187531">
    <property type="component" value="Unassembled WGS sequence"/>
</dbReference>
<keyword evidence="4" id="KW-0862">Zinc</keyword>
<feature type="compositionally biased region" description="Polar residues" evidence="7">
    <location>
        <begin position="812"/>
        <end position="821"/>
    </location>
</feature>
<dbReference type="AlphaFoldDB" id="A0AA88LLH7"/>
<dbReference type="PANTHER" id="PTHR10825:SF29">
    <property type="entry name" value="POLYCOMB GROUP RING FINGER PROTEIN 1"/>
    <property type="match status" value="1"/>
</dbReference>
<dbReference type="InterPro" id="IPR001841">
    <property type="entry name" value="Znf_RING"/>
</dbReference>
<evidence type="ECO:0000256" key="1">
    <source>
        <dbReference type="ARBA" id="ARBA00004123"/>
    </source>
</evidence>
<evidence type="ECO:0000256" key="5">
    <source>
        <dbReference type="ARBA" id="ARBA00023242"/>
    </source>
</evidence>
<evidence type="ECO:0000256" key="6">
    <source>
        <dbReference type="PROSITE-ProRule" id="PRU00175"/>
    </source>
</evidence>
<dbReference type="GO" id="GO:0008270">
    <property type="term" value="F:zinc ion binding"/>
    <property type="evidence" value="ECO:0007669"/>
    <property type="project" value="UniProtKB-KW"/>
</dbReference>
<feature type="compositionally biased region" description="Polar residues" evidence="7">
    <location>
        <begin position="560"/>
        <end position="570"/>
    </location>
</feature>
<feature type="domain" description="RING-type" evidence="8">
    <location>
        <begin position="31"/>
        <end position="70"/>
    </location>
</feature>
<evidence type="ECO:0000259" key="8">
    <source>
        <dbReference type="PROSITE" id="PS50089"/>
    </source>
</evidence>
<feature type="region of interest" description="Disordered" evidence="7">
    <location>
        <begin position="663"/>
        <end position="715"/>
    </location>
</feature>
<dbReference type="CDD" id="cd17082">
    <property type="entry name" value="RAWUL_PCGF2_like"/>
    <property type="match status" value="1"/>
</dbReference>
<feature type="compositionally biased region" description="Low complexity" evidence="7">
    <location>
        <begin position="822"/>
        <end position="837"/>
    </location>
</feature>
<reference evidence="9" key="1">
    <citation type="submission" date="2023-07" db="EMBL/GenBank/DDBJ databases">
        <title>Chromosome-level genome assembly of Artemia franciscana.</title>
        <authorList>
            <person name="Jo E."/>
        </authorList>
    </citation>
    <scope>NUCLEOTIDE SEQUENCE</scope>
    <source>
        <tissue evidence="9">Whole body</tissue>
    </source>
</reference>
<feature type="region of interest" description="Disordered" evidence="7">
    <location>
        <begin position="504"/>
        <end position="605"/>
    </location>
</feature>
<organism evidence="9 10">
    <name type="scientific">Artemia franciscana</name>
    <name type="common">Brine shrimp</name>
    <name type="synonym">Artemia sanfranciscana</name>
    <dbReference type="NCBI Taxonomy" id="6661"/>
    <lineage>
        <taxon>Eukaryota</taxon>
        <taxon>Metazoa</taxon>
        <taxon>Ecdysozoa</taxon>
        <taxon>Arthropoda</taxon>
        <taxon>Crustacea</taxon>
        <taxon>Branchiopoda</taxon>
        <taxon>Anostraca</taxon>
        <taxon>Artemiidae</taxon>
        <taxon>Artemia</taxon>
    </lineage>
</organism>
<dbReference type="Pfam" id="PF16207">
    <property type="entry name" value="RAWUL"/>
    <property type="match status" value="1"/>
</dbReference>
<proteinExistence type="predicted"/>
<keyword evidence="5" id="KW-0539">Nucleus</keyword>
<feature type="region of interest" description="Disordered" evidence="7">
    <location>
        <begin position="257"/>
        <end position="285"/>
    </location>
</feature>
<feature type="compositionally biased region" description="Polar residues" evidence="7">
    <location>
        <begin position="510"/>
        <end position="522"/>
    </location>
</feature>
<evidence type="ECO:0000256" key="4">
    <source>
        <dbReference type="ARBA" id="ARBA00022833"/>
    </source>
</evidence>
<feature type="region of interest" description="Disordered" evidence="7">
    <location>
        <begin position="812"/>
        <end position="837"/>
    </location>
</feature>
<dbReference type="GO" id="GO:0035102">
    <property type="term" value="C:PRC1 complex"/>
    <property type="evidence" value="ECO:0007669"/>
    <property type="project" value="TreeGrafter"/>
</dbReference>
<keyword evidence="3 6" id="KW-0863">Zinc-finger</keyword>
<dbReference type="PROSITE" id="PS00518">
    <property type="entry name" value="ZF_RING_1"/>
    <property type="match status" value="1"/>
</dbReference>
<dbReference type="InterPro" id="IPR013083">
    <property type="entry name" value="Znf_RING/FYVE/PHD"/>
</dbReference>
<protein>
    <recommendedName>
        <fullName evidence="8">RING-type domain-containing protein</fullName>
    </recommendedName>
</protein>
<dbReference type="PROSITE" id="PS50089">
    <property type="entry name" value="ZF_RING_2"/>
    <property type="match status" value="1"/>
</dbReference>
<sequence length="961" mass="106953">MKIPVFWHSDSISRMSSKPLLLRDLNEYLLCKLCFGYLIDATTITECLHSFCKSCIVKYLEGSNFCPACDVQVHKAKPLMHIRPDRTRQDLVYKLVPELFRSEMARRKEFYSKHPETGSIPEGVICSRMLFFSPNDQISLSVEYIDSSHGGISEDKEMKSNISDADLTENGKKVLGKRFLSCPAGMTIGHLHKFIRLKYDLEHRYKVDILCHSELLLPEYRLLDVAYITSWTQEEPLRLYYRIYQIKRHNIIAETSPRDIESHENEGTKRSKKESPSTSSEVPPGLVPIKADLNETCGVKRHLSDTSKAKMQTGVNGLSKKARLEDISQSARLKLIAKAKSEKLDEYQEGEAITEYQNLSVPVKSDKLGQLWDIPAVKFNLKSGNWNSLKVKSTRKNRTKKVSKIDFDSKPLQPDNVSLPSIASFGPKPPSKSPVKLKVGCVTESEEAIIEDKRTRNCPNNILDMKENSTNCSVKVAVTNSTNEMTISIPQTARKVPELRKIEQSREDSQYGTPKTDISTHNVLLKQTKDKTKTNGNDVNKDEKLNMTNGTTYDIKGSAFTVSPENKTNTDNSSHSKSDSSDGDSSSKKRKASSNGPAKTMPNLIAISEIPTPLIARSMQTIASNKKPAVKIMEAAKRSEPGKMALKEDSDSTQVTAVILDLSGKSSTSTSRSSSVSAMEDRKSPSPPAKRSTPTLSAVSITEKPSTAKPSTDIHSNKELTQPRHFQLPEHGNINTFTNHAMNIQHQNMAQNQLFQSMALAQRQQMQQLQAAMYAASAAKQAIGTTSPLTNRAEFERMRNMLTWNALAQLQSQRTPTAQQESCRLSSSSSSDGSQASMMTKLPNVTKAKNPTFKSNNDPVNVNIRHFVQSQQNCRSATSPSPRMGLNSSVREIPNPSLLQQRRLTQLLSAGVSQGRDTVATSNAPVPKRIMETKLASNKELTVSIVNPENKARKFSEVKNE</sequence>
<comment type="caution">
    <text evidence="9">The sequence shown here is derived from an EMBL/GenBank/DDBJ whole genome shotgun (WGS) entry which is preliminary data.</text>
</comment>
<evidence type="ECO:0000313" key="9">
    <source>
        <dbReference type="EMBL" id="KAK2727961.1"/>
    </source>
</evidence>